<evidence type="ECO:0000313" key="3">
    <source>
        <dbReference type="Proteomes" id="UP000605733"/>
    </source>
</evidence>
<sequence length="321" mass="37610">MNNGALVISLDFELLWGVFDKVNWIEKKEYFLNTRKLIPEILELFKEYNIACTWATVGMLFNYDWDDWNSNIPKILPDYDNSALSCYSYGRKIQSKDNLAFCFAPNLITQIKDTPKQEIATHTYSHYYCLEKGQSIKSFEADLQQSIKMAKIFGVDLKSLVFPRNQFNEEYIIICKKFGIQNVRSNPTDWYWRNTESNSLLDKIFRTGDAYIGLNNKSYKFSEKSVAGDLPLSQKASRLLRPYSSNKKLNNLKLYRIKEEMTKAALANEIYHLWWHPHNFGNHPKESLNNLEQLLIHFDILRKKYGYLSLNMVETGKLIAD</sequence>
<dbReference type="SUPFAM" id="SSF88713">
    <property type="entry name" value="Glycoside hydrolase/deacetylase"/>
    <property type="match status" value="1"/>
</dbReference>
<protein>
    <recommendedName>
        <fullName evidence="1">NodB homology domain-containing protein</fullName>
    </recommendedName>
</protein>
<feature type="domain" description="NodB homology" evidence="1">
    <location>
        <begin position="56"/>
        <end position="182"/>
    </location>
</feature>
<proteinExistence type="predicted"/>
<evidence type="ECO:0000259" key="1">
    <source>
        <dbReference type="Pfam" id="PF01522"/>
    </source>
</evidence>
<gene>
    <name evidence="2" type="ORF">GCM10011532_08470</name>
</gene>
<evidence type="ECO:0000313" key="2">
    <source>
        <dbReference type="EMBL" id="GGG27353.1"/>
    </source>
</evidence>
<dbReference type="Proteomes" id="UP000605733">
    <property type="component" value="Unassembled WGS sequence"/>
</dbReference>
<keyword evidence="3" id="KW-1185">Reference proteome</keyword>
<dbReference type="EMBL" id="BMIX01000001">
    <property type="protein sequence ID" value="GGG27353.1"/>
    <property type="molecule type" value="Genomic_DNA"/>
</dbReference>
<dbReference type="CDD" id="cd10929">
    <property type="entry name" value="CE4_u5"/>
    <property type="match status" value="1"/>
</dbReference>
<dbReference type="Pfam" id="PF01522">
    <property type="entry name" value="Polysacc_deac_1"/>
    <property type="match status" value="1"/>
</dbReference>
<accession>A0ABQ1WG56</accession>
<dbReference type="InterPro" id="IPR011330">
    <property type="entry name" value="Glyco_hydro/deAcase_b/a-brl"/>
</dbReference>
<reference evidence="3" key="1">
    <citation type="journal article" date="2019" name="Int. J. Syst. Evol. Microbiol.">
        <title>The Global Catalogue of Microorganisms (GCM) 10K type strain sequencing project: providing services to taxonomists for standard genome sequencing and annotation.</title>
        <authorList>
            <consortium name="The Broad Institute Genomics Platform"/>
            <consortium name="The Broad Institute Genome Sequencing Center for Infectious Disease"/>
            <person name="Wu L."/>
            <person name="Ma J."/>
        </authorList>
    </citation>
    <scope>NUCLEOTIDE SEQUENCE [LARGE SCALE GENOMIC DNA]</scope>
    <source>
        <strain evidence="3">CGMCC 1.15422</strain>
    </source>
</reference>
<dbReference type="RefSeq" id="WP_011709867.1">
    <property type="nucleotide sequence ID" value="NZ_BMIX01000001.1"/>
</dbReference>
<organism evidence="2 3">
    <name type="scientific">Christiangramia forsetii</name>
    <dbReference type="NCBI Taxonomy" id="411153"/>
    <lineage>
        <taxon>Bacteria</taxon>
        <taxon>Pseudomonadati</taxon>
        <taxon>Bacteroidota</taxon>
        <taxon>Flavobacteriia</taxon>
        <taxon>Flavobacteriales</taxon>
        <taxon>Flavobacteriaceae</taxon>
        <taxon>Christiangramia</taxon>
    </lineage>
</organism>
<dbReference type="InterPro" id="IPR002509">
    <property type="entry name" value="NODB_dom"/>
</dbReference>
<dbReference type="Gene3D" id="3.20.20.370">
    <property type="entry name" value="Glycoside hydrolase/deacetylase"/>
    <property type="match status" value="1"/>
</dbReference>
<comment type="caution">
    <text evidence="2">The sequence shown here is derived from an EMBL/GenBank/DDBJ whole genome shotgun (WGS) entry which is preliminary data.</text>
</comment>
<name>A0ABQ1WG56_9FLAO</name>